<feature type="domain" description="MADF" evidence="2">
    <location>
        <begin position="13"/>
        <end position="108"/>
    </location>
</feature>
<evidence type="ECO:0000313" key="4">
    <source>
        <dbReference type="WBParaSite" id="SMUV_0000637801-mRNA-1"/>
    </source>
</evidence>
<dbReference type="GO" id="GO:0006357">
    <property type="term" value="P:regulation of transcription by RNA polymerase II"/>
    <property type="evidence" value="ECO:0007669"/>
    <property type="project" value="TreeGrafter"/>
</dbReference>
<dbReference type="Proteomes" id="UP000046393">
    <property type="component" value="Unplaced"/>
</dbReference>
<evidence type="ECO:0000313" key="3">
    <source>
        <dbReference type="Proteomes" id="UP000046393"/>
    </source>
</evidence>
<evidence type="ECO:0000259" key="2">
    <source>
        <dbReference type="PROSITE" id="PS51029"/>
    </source>
</evidence>
<dbReference type="AlphaFoldDB" id="A0A0N5AP17"/>
<dbReference type="SMART" id="SM00595">
    <property type="entry name" value="MADF"/>
    <property type="match status" value="1"/>
</dbReference>
<dbReference type="PANTHER" id="PTHR12243">
    <property type="entry name" value="MADF DOMAIN TRANSCRIPTION FACTOR"/>
    <property type="match status" value="1"/>
</dbReference>
<organism evidence="3 4">
    <name type="scientific">Syphacia muris</name>
    <dbReference type="NCBI Taxonomy" id="451379"/>
    <lineage>
        <taxon>Eukaryota</taxon>
        <taxon>Metazoa</taxon>
        <taxon>Ecdysozoa</taxon>
        <taxon>Nematoda</taxon>
        <taxon>Chromadorea</taxon>
        <taxon>Rhabditida</taxon>
        <taxon>Spirurina</taxon>
        <taxon>Oxyuridomorpha</taxon>
        <taxon>Oxyuroidea</taxon>
        <taxon>Oxyuridae</taxon>
        <taxon>Syphacia</taxon>
    </lineage>
</organism>
<proteinExistence type="predicted"/>
<sequence length="351" mass="40069">MAMFGMSDDMKAHLIQAINKRPLIWKVSDPKYTDVPSRWLAFEEIAQELSDAYMTFSSDMIKIAWKNMMDYYNQIRRRHDRAMIAGTPFSKPKWQFYEMMHFVRQDKPAVKRKYNWIEPSKICNLGGIPASKLMGKDYDSLLNNRSLTYSKETGESSQNAISYSNSEVTALGESPQPKNIRQSESLNKSHSAESNECEIISKTDIDCKPTPRREGLRQAPRKSLWLVKKEYVTDEIKDWDEPPKKTYKRSPVSASSKLQRGKTHFHSNDVSNMPLMTKTNSPSVEILSPIDANATESLSNVDSAIVFGRQLVARLNALPVTHYRAACKEIEKVVTKFEGLSNKAKARKVTD</sequence>
<reference evidence="4" key="1">
    <citation type="submission" date="2017-02" db="UniProtKB">
        <authorList>
            <consortium name="WormBaseParasite"/>
        </authorList>
    </citation>
    <scope>IDENTIFICATION</scope>
</reference>
<name>A0A0N5AP17_9BILA</name>
<dbReference type="InterPro" id="IPR039353">
    <property type="entry name" value="TF_Adf1"/>
</dbReference>
<dbReference type="Pfam" id="PF10545">
    <property type="entry name" value="MADF_DNA_bdg"/>
    <property type="match status" value="1"/>
</dbReference>
<evidence type="ECO:0000256" key="1">
    <source>
        <dbReference type="SAM" id="MobiDB-lite"/>
    </source>
</evidence>
<dbReference type="WBParaSite" id="SMUV_0000637801-mRNA-1">
    <property type="protein sequence ID" value="SMUV_0000637801-mRNA-1"/>
    <property type="gene ID" value="SMUV_0000637801"/>
</dbReference>
<dbReference type="InterPro" id="IPR006578">
    <property type="entry name" value="MADF-dom"/>
</dbReference>
<feature type="region of interest" description="Disordered" evidence="1">
    <location>
        <begin position="240"/>
        <end position="277"/>
    </location>
</feature>
<dbReference type="GO" id="GO:0005667">
    <property type="term" value="C:transcription regulator complex"/>
    <property type="evidence" value="ECO:0007669"/>
    <property type="project" value="TreeGrafter"/>
</dbReference>
<protein>
    <submittedName>
        <fullName evidence="4">MADF domain-containing protein</fullName>
    </submittedName>
</protein>
<feature type="region of interest" description="Disordered" evidence="1">
    <location>
        <begin position="168"/>
        <end position="197"/>
    </location>
</feature>
<dbReference type="PANTHER" id="PTHR12243:SF67">
    <property type="entry name" value="COREPRESSOR OF PANGOLIN, ISOFORM A-RELATED"/>
    <property type="match status" value="1"/>
</dbReference>
<dbReference type="PROSITE" id="PS51029">
    <property type="entry name" value="MADF"/>
    <property type="match status" value="1"/>
</dbReference>
<dbReference type="GO" id="GO:0005634">
    <property type="term" value="C:nucleus"/>
    <property type="evidence" value="ECO:0007669"/>
    <property type="project" value="TreeGrafter"/>
</dbReference>
<keyword evidence="3" id="KW-1185">Reference proteome</keyword>
<feature type="compositionally biased region" description="Polar residues" evidence="1">
    <location>
        <begin position="176"/>
        <end position="194"/>
    </location>
</feature>
<accession>A0A0N5AP17</accession>